<dbReference type="InterPro" id="IPR057253">
    <property type="entry name" value="CoiA-like_N"/>
</dbReference>
<comment type="caution">
    <text evidence="3">The sequence shown here is derived from an EMBL/GenBank/DDBJ whole genome shotgun (WGS) entry which is preliminary data.</text>
</comment>
<accession>A0A3N4GHF2</accession>
<dbReference type="RefSeq" id="WP_123779689.1">
    <property type="nucleotide sequence ID" value="NZ_RKMG01000008.1"/>
</dbReference>
<dbReference type="AlphaFoldDB" id="A0A3N4GHF2"/>
<sequence>MDIAQTSEGRYVRASDIVQLGLVQSAKKWYCPHCKQAVFFKMGPQTRPHFAHFHQKVDHRGMGESDLHQEAKFLIAQQLQSEHFTCQLEYPIEDKARRADVFVNQQSGIAEDLTIEIQYSPIAGKAVVARQVDYGIFGIAVVWLLGYQSDYASIFKSPKGVNPKASVVNRLRPFIIQIPDFGLCLPYWYEDKQCVMLVHIDVYGKAVRKMMMKVPKYITDFYFQSKTAAADNQGIKIETTSLPKNVHRFIQSILVSPNQYEKRLLDFLYLHSKYIQHFNHRIFSYRHQAIFAKHVDWHFLVIYQVLAEQGQTLTEILSYMYDHECFYDQAPFTKEMFQTYIQALIDHYDLS</sequence>
<dbReference type="EMBL" id="RKMG01000008">
    <property type="protein sequence ID" value="RPA60867.1"/>
    <property type="molecule type" value="Genomic_DNA"/>
</dbReference>
<dbReference type="OrthoDB" id="3784230at2"/>
<gene>
    <name evidence="3" type="ORF">EF384_03970</name>
</gene>
<feature type="domain" description="Competence protein CoiA nuclease-like" evidence="1">
    <location>
        <begin position="64"/>
        <end position="149"/>
    </location>
</feature>
<dbReference type="Pfam" id="PF25164">
    <property type="entry name" value="CoiA_N"/>
    <property type="match status" value="1"/>
</dbReference>
<reference evidence="3 4" key="1">
    <citation type="submission" date="2018-11" db="EMBL/GenBank/DDBJ databases">
        <title>Aerococcus sp. SJQ22, whole genome shotgun sequence.</title>
        <authorList>
            <person name="Sun L."/>
            <person name="Gao X."/>
            <person name="Chen W."/>
            <person name="Huang K."/>
        </authorList>
    </citation>
    <scope>NUCLEOTIDE SEQUENCE [LARGE SCALE GENOMIC DNA]</scope>
    <source>
        <strain evidence="3 4">SJQ22</strain>
    </source>
</reference>
<name>A0A3N4GHF2_9LACT</name>
<feature type="domain" description="Competence protein CoiA-like N-terminal" evidence="2">
    <location>
        <begin position="23"/>
        <end position="55"/>
    </location>
</feature>
<evidence type="ECO:0000313" key="3">
    <source>
        <dbReference type="EMBL" id="RPA60867.1"/>
    </source>
</evidence>
<protein>
    <recommendedName>
        <fullName evidence="5">Competence protein CoiA</fullName>
    </recommendedName>
</protein>
<organism evidence="3 4">
    <name type="scientific">Aerococcus agrisoli</name>
    <dbReference type="NCBI Taxonomy" id="2487350"/>
    <lineage>
        <taxon>Bacteria</taxon>
        <taxon>Bacillati</taxon>
        <taxon>Bacillota</taxon>
        <taxon>Bacilli</taxon>
        <taxon>Lactobacillales</taxon>
        <taxon>Aerococcaceae</taxon>
        <taxon>Aerococcus</taxon>
    </lineage>
</organism>
<proteinExistence type="predicted"/>
<evidence type="ECO:0008006" key="5">
    <source>
        <dbReference type="Google" id="ProtNLM"/>
    </source>
</evidence>
<keyword evidence="4" id="KW-1185">Reference proteome</keyword>
<evidence type="ECO:0000313" key="4">
    <source>
        <dbReference type="Proteomes" id="UP000273977"/>
    </source>
</evidence>
<dbReference type="InterPro" id="IPR010330">
    <property type="entry name" value="CoiA_nuc"/>
</dbReference>
<evidence type="ECO:0000259" key="1">
    <source>
        <dbReference type="Pfam" id="PF06054"/>
    </source>
</evidence>
<dbReference type="Proteomes" id="UP000273977">
    <property type="component" value="Unassembled WGS sequence"/>
</dbReference>
<dbReference type="Pfam" id="PF06054">
    <property type="entry name" value="CoiA_nuc"/>
    <property type="match status" value="1"/>
</dbReference>
<evidence type="ECO:0000259" key="2">
    <source>
        <dbReference type="Pfam" id="PF25164"/>
    </source>
</evidence>